<evidence type="ECO:0000256" key="1">
    <source>
        <dbReference type="SAM" id="Phobius"/>
    </source>
</evidence>
<dbReference type="GO" id="GO:0016757">
    <property type="term" value="F:glycosyltransferase activity"/>
    <property type="evidence" value="ECO:0007669"/>
    <property type="project" value="UniProtKB-KW"/>
</dbReference>
<feature type="domain" description="Glycosyltransferase RgtA/B/C/D-like" evidence="2">
    <location>
        <begin position="157"/>
        <end position="282"/>
    </location>
</feature>
<dbReference type="EMBL" id="CP089983">
    <property type="protein sequence ID" value="WXB04678.1"/>
    <property type="molecule type" value="Genomic_DNA"/>
</dbReference>
<accession>A0ABZ2L3X1</accession>
<dbReference type="Pfam" id="PF13231">
    <property type="entry name" value="PMT_2"/>
    <property type="match status" value="1"/>
</dbReference>
<feature type="transmembrane region" description="Helical" evidence="1">
    <location>
        <begin position="360"/>
        <end position="376"/>
    </location>
</feature>
<feature type="transmembrane region" description="Helical" evidence="1">
    <location>
        <begin position="396"/>
        <end position="415"/>
    </location>
</feature>
<keyword evidence="1" id="KW-1133">Transmembrane helix</keyword>
<feature type="transmembrane region" description="Helical" evidence="1">
    <location>
        <begin position="151"/>
        <end position="171"/>
    </location>
</feature>
<feature type="transmembrane region" description="Helical" evidence="1">
    <location>
        <begin position="335"/>
        <end position="353"/>
    </location>
</feature>
<feature type="transmembrane region" description="Helical" evidence="1">
    <location>
        <begin position="232"/>
        <end position="261"/>
    </location>
</feature>
<proteinExistence type="predicted"/>
<feature type="transmembrane region" description="Helical" evidence="1">
    <location>
        <begin position="113"/>
        <end position="130"/>
    </location>
</feature>
<evidence type="ECO:0000259" key="2">
    <source>
        <dbReference type="Pfam" id="PF13231"/>
    </source>
</evidence>
<keyword evidence="1" id="KW-0812">Transmembrane</keyword>
<sequence length="645" mass="71064">MATSIHPFLVSIVMRVFGSAPRRWGRHLPRLLATYRDDKRFGLLAVFIVFVAHAWRYFASEVAGQVHGDGFYSWIFVRSLAFDGDLDFSNDYAACGDPWGMGVDEGGGRPANPFYFGPAVLLAPVLFIVRHVIRLPAGAPASWHSGCTGPLIFYTGLLSIVAVTLVVYFGYRAARRFFDEGTCAIAVLVVGFASPLNVHGSFVWYYSHVWSALGVALTIFLTVRFWETPSLGWAAAAGAACGFAFLMRPVEILFACAFAAAMADHARRGGVRRMLRSTVARTLAFGGALLGVAALQFWVHFKLYGFPFIIPQGKLYVQLSHAHPFLLLFGARSGLLYWTPLMWFAVLGLPLLVRPKKSRFLFAGLVLVTCLHHYIASSALGWTGAATTGGRVQTSLAAPFLLSTAAFLTPCLRWLERREWTRSTGALVTVALLPWVLVTWGIPTAGVPYDRPVPAPDLYGTAVRGTTNTIYTSIGNPWTLPATILFALRYRASPAVFDTVATDGIFQKQYRSLAPMGPDTLSFASPPAAYFGDGYEKTDQGARITPGRRMRSLFALYWPWVTHIHLSFVAEGRPANVTLRTGSFFRRYDLGSVHVEKTTEVDLAVPKNAFDSGIDELLVETDARVTLKSIRFIDQGKRDTRVRAF</sequence>
<evidence type="ECO:0000313" key="3">
    <source>
        <dbReference type="EMBL" id="WXB04678.1"/>
    </source>
</evidence>
<feature type="transmembrane region" description="Helical" evidence="1">
    <location>
        <begin position="177"/>
        <end position="196"/>
    </location>
</feature>
<keyword evidence="1" id="KW-0472">Membrane</keyword>
<keyword evidence="3" id="KW-0808">Transferase</keyword>
<feature type="transmembrane region" description="Helical" evidence="1">
    <location>
        <begin position="427"/>
        <end position="449"/>
    </location>
</feature>
<feature type="transmembrane region" description="Helical" evidence="1">
    <location>
        <begin position="41"/>
        <end position="58"/>
    </location>
</feature>
<name>A0ABZ2L3X1_9BACT</name>
<reference evidence="3" key="1">
    <citation type="submission" date="2021-12" db="EMBL/GenBank/DDBJ databases">
        <title>Discovery of the Pendulisporaceae a myxobacterial family with distinct sporulation behavior and unique specialized metabolism.</title>
        <authorList>
            <person name="Garcia R."/>
            <person name="Popoff A."/>
            <person name="Bader C.D."/>
            <person name="Loehr J."/>
            <person name="Walesch S."/>
            <person name="Walt C."/>
            <person name="Boldt J."/>
            <person name="Bunk B."/>
            <person name="Haeckl F.J.F.P.J."/>
            <person name="Gunesch A.P."/>
            <person name="Birkelbach J."/>
            <person name="Nuebel U."/>
            <person name="Pietschmann T."/>
            <person name="Bach T."/>
            <person name="Mueller R."/>
        </authorList>
    </citation>
    <scope>NUCLEOTIDE SEQUENCE</scope>
    <source>
        <strain evidence="3">MSr11367</strain>
    </source>
</reference>
<feature type="transmembrane region" description="Helical" evidence="1">
    <location>
        <begin position="282"/>
        <end position="301"/>
    </location>
</feature>
<evidence type="ECO:0000313" key="4">
    <source>
        <dbReference type="Proteomes" id="UP001374803"/>
    </source>
</evidence>
<organism evidence="3 4">
    <name type="scientific">Pendulispora rubella</name>
    <dbReference type="NCBI Taxonomy" id="2741070"/>
    <lineage>
        <taxon>Bacteria</taxon>
        <taxon>Pseudomonadati</taxon>
        <taxon>Myxococcota</taxon>
        <taxon>Myxococcia</taxon>
        <taxon>Myxococcales</taxon>
        <taxon>Sorangiineae</taxon>
        <taxon>Pendulisporaceae</taxon>
        <taxon>Pendulispora</taxon>
    </lineage>
</organism>
<feature type="transmembrane region" description="Helical" evidence="1">
    <location>
        <begin position="469"/>
        <end position="488"/>
    </location>
</feature>
<keyword evidence="4" id="KW-1185">Reference proteome</keyword>
<dbReference type="RefSeq" id="WP_394834322.1">
    <property type="nucleotide sequence ID" value="NZ_CP089929.1"/>
</dbReference>
<dbReference type="Proteomes" id="UP001374803">
    <property type="component" value="Chromosome"/>
</dbReference>
<dbReference type="EC" id="2.4.-.-" evidence="3"/>
<keyword evidence="3" id="KW-0328">Glycosyltransferase</keyword>
<gene>
    <name evidence="3" type="ORF">LVJ94_48265</name>
</gene>
<dbReference type="InterPro" id="IPR038731">
    <property type="entry name" value="RgtA/B/C-like"/>
</dbReference>
<protein>
    <submittedName>
        <fullName evidence="3">Glycosyltransferase family 39 protein</fullName>
        <ecNumber evidence="3">2.4.-.-</ecNumber>
    </submittedName>
</protein>